<keyword evidence="5" id="KW-0548">Nucleotidyltransferase</keyword>
<sequence length="382" mass="43091">MKIGKYCAILGNALGTHKLDQLVNSRPLATLPFDGKYRLIDFQLSNLVNAGITNICGVFSQKNVPSVLDHIRTGREWGLNSLLNHFFVGFYSNDDIGETVTDSTYYPQLLTFLRRSHSVYTVFSTADVLCNINLEQLIHVHEVNQRNMSVVYKKMPKEQMSSVNSVLNLDETDTVSCVKDYDASHYAEDDLIAMSTGIYIINTDFLISLMEVEQYEESPRKLRYLLLDKLVDVAALGYEYAGYMKNIHDVKSYYDANMDMLDPQKFTSLLHATQKVYTKVKNEEATYFANSSEIFNSQFASGSVIEGCVENSIISRRCQLEKEACISDSIIFPNVKIGTGARVQYAIVDKEVEIAPGVQVIGTKEKPIIIEKQGRVTEDRTL</sequence>
<evidence type="ECO:0000259" key="3">
    <source>
        <dbReference type="Pfam" id="PF00483"/>
    </source>
</evidence>
<dbReference type="SUPFAM" id="SSF53448">
    <property type="entry name" value="Nucleotide-diphospho-sugar transferases"/>
    <property type="match status" value="1"/>
</dbReference>
<evidence type="ECO:0000259" key="4">
    <source>
        <dbReference type="Pfam" id="PF24894"/>
    </source>
</evidence>
<name>A0AAE6YLW1_9LACT</name>
<dbReference type="PANTHER" id="PTHR43523:SF6">
    <property type="entry name" value="GLYCOGEN BIOSYNTHESIS PROTEIN GLGD"/>
    <property type="match status" value="1"/>
</dbReference>
<keyword evidence="2" id="KW-0320">Glycogen biosynthesis</keyword>
<feature type="domain" description="Nucleotidyl transferase" evidence="3">
    <location>
        <begin position="22"/>
        <end position="261"/>
    </location>
</feature>
<dbReference type="SUPFAM" id="SSF51161">
    <property type="entry name" value="Trimeric LpxA-like enzymes"/>
    <property type="match status" value="1"/>
</dbReference>
<evidence type="ECO:0000256" key="2">
    <source>
        <dbReference type="ARBA" id="ARBA00023056"/>
    </source>
</evidence>
<dbReference type="EC" id="2.7.7.27" evidence="5"/>
<dbReference type="InterPro" id="IPR011832">
    <property type="entry name" value="GlgDAde_trans"/>
</dbReference>
<evidence type="ECO:0000256" key="1">
    <source>
        <dbReference type="ARBA" id="ARBA00010443"/>
    </source>
</evidence>
<reference evidence="5 6" key="1">
    <citation type="submission" date="2019-12" db="EMBL/GenBank/DDBJ databases">
        <title>Whole genome sequences of Lactococcus raffinolactis strains isolated from sewage.</title>
        <authorList>
            <person name="Ybazeta G."/>
            <person name="Ross M."/>
            <person name="Brabant-Kirwan D."/>
            <person name="Saleh M."/>
            <person name="Dillon J.A."/>
            <person name="Splinter K."/>
            <person name="Nokhbeh R."/>
        </authorList>
    </citation>
    <scope>NUCLEOTIDE SEQUENCE [LARGE SCALE GENOMIC DNA]</scope>
    <source>
        <strain evidence="5 6">Lr_19_14</strain>
    </source>
</reference>
<dbReference type="Gene3D" id="2.160.10.10">
    <property type="entry name" value="Hexapeptide repeat proteins"/>
    <property type="match status" value="1"/>
</dbReference>
<protein>
    <submittedName>
        <fullName evidence="5">Glucose-1-phosphate adenylyltransferase subunit GlgD</fullName>
        <ecNumber evidence="5">2.7.7.27</ecNumber>
    </submittedName>
</protein>
<dbReference type="InterPro" id="IPR011004">
    <property type="entry name" value="Trimer_LpxA-like_sf"/>
</dbReference>
<dbReference type="InterPro" id="IPR005835">
    <property type="entry name" value="NTP_transferase_dom"/>
</dbReference>
<organism evidence="5 6">
    <name type="scientific">Pseudolactococcus raffinolactis</name>
    <dbReference type="NCBI Taxonomy" id="1366"/>
    <lineage>
        <taxon>Bacteria</taxon>
        <taxon>Bacillati</taxon>
        <taxon>Bacillota</taxon>
        <taxon>Bacilli</taxon>
        <taxon>Lactobacillales</taxon>
        <taxon>Streptococcaceae</taxon>
        <taxon>Pseudolactococcus</taxon>
    </lineage>
</organism>
<dbReference type="Pfam" id="PF00483">
    <property type="entry name" value="NTP_transferase"/>
    <property type="match status" value="1"/>
</dbReference>
<dbReference type="RefSeq" id="WP_061775061.1">
    <property type="nucleotide sequence ID" value="NZ_BAAAXH010000070.1"/>
</dbReference>
<dbReference type="KEGG" id="lrn:CMV25_07500"/>
<dbReference type="EMBL" id="CP047628">
    <property type="protein sequence ID" value="QIW57848.1"/>
    <property type="molecule type" value="Genomic_DNA"/>
</dbReference>
<proteinExistence type="inferred from homology"/>
<keyword evidence="6" id="KW-1185">Reference proteome</keyword>
<dbReference type="GeneID" id="93295793"/>
<dbReference type="GO" id="GO:0008878">
    <property type="term" value="F:glucose-1-phosphate adenylyltransferase activity"/>
    <property type="evidence" value="ECO:0007669"/>
    <property type="project" value="UniProtKB-EC"/>
</dbReference>
<comment type="similarity">
    <text evidence="1">Belongs to the bacterial/plant glucose-1-phosphate adenylyltransferase family.</text>
</comment>
<gene>
    <name evidence="5" type="primary">glgD</name>
    <name evidence="5" type="ORF">GU334_02445</name>
</gene>
<dbReference type="InterPro" id="IPR029044">
    <property type="entry name" value="Nucleotide-diphossugar_trans"/>
</dbReference>
<dbReference type="PANTHER" id="PTHR43523">
    <property type="entry name" value="GLUCOSE-1-PHOSPHATE ADENYLYLTRANSFERASE-RELATED"/>
    <property type="match status" value="1"/>
</dbReference>
<accession>A0AAE6YLW1</accession>
<evidence type="ECO:0000313" key="6">
    <source>
        <dbReference type="Proteomes" id="UP000501558"/>
    </source>
</evidence>
<dbReference type="InterPro" id="IPR011831">
    <property type="entry name" value="ADP-Glc_PPase"/>
</dbReference>
<dbReference type="Gene3D" id="3.90.550.10">
    <property type="entry name" value="Spore Coat Polysaccharide Biosynthesis Protein SpsA, Chain A"/>
    <property type="match status" value="1"/>
</dbReference>
<dbReference type="Pfam" id="PF24894">
    <property type="entry name" value="Hexapep_GlmU"/>
    <property type="match status" value="1"/>
</dbReference>
<feature type="domain" description="Glucose-1-phosphate adenylyltransferase/Bifunctional protein GlmU-like C-terminal hexapeptide" evidence="4">
    <location>
        <begin position="291"/>
        <end position="363"/>
    </location>
</feature>
<dbReference type="GO" id="GO:0005978">
    <property type="term" value="P:glycogen biosynthetic process"/>
    <property type="evidence" value="ECO:0007669"/>
    <property type="project" value="UniProtKB-KW"/>
</dbReference>
<keyword evidence="5" id="KW-0808">Transferase</keyword>
<dbReference type="InterPro" id="IPR056818">
    <property type="entry name" value="GlmU/GlgC-like_hexapep"/>
</dbReference>
<dbReference type="AlphaFoldDB" id="A0AAE6YLW1"/>
<dbReference type="NCBIfam" id="TIGR02092">
    <property type="entry name" value="glgD"/>
    <property type="match status" value="1"/>
</dbReference>
<dbReference type="Proteomes" id="UP000501558">
    <property type="component" value="Chromosome"/>
</dbReference>
<evidence type="ECO:0000313" key="5">
    <source>
        <dbReference type="EMBL" id="QIW57848.1"/>
    </source>
</evidence>
<dbReference type="CDD" id="cd04651">
    <property type="entry name" value="LbH_G1P_AT_C"/>
    <property type="match status" value="1"/>
</dbReference>